<gene>
    <name evidence="6" type="ORF">HYFRA_00009091</name>
</gene>
<feature type="domain" description="MYND-type" evidence="5">
    <location>
        <begin position="63"/>
        <end position="113"/>
    </location>
</feature>
<dbReference type="PROSITE" id="PS50865">
    <property type="entry name" value="ZF_MYND_2"/>
    <property type="match status" value="1"/>
</dbReference>
<evidence type="ECO:0000313" key="7">
    <source>
        <dbReference type="Proteomes" id="UP000696280"/>
    </source>
</evidence>
<proteinExistence type="predicted"/>
<organism evidence="6 7">
    <name type="scientific">Hymenoscyphus fraxineus</name>
    <dbReference type="NCBI Taxonomy" id="746836"/>
    <lineage>
        <taxon>Eukaryota</taxon>
        <taxon>Fungi</taxon>
        <taxon>Dikarya</taxon>
        <taxon>Ascomycota</taxon>
        <taxon>Pezizomycotina</taxon>
        <taxon>Leotiomycetes</taxon>
        <taxon>Helotiales</taxon>
        <taxon>Helotiaceae</taxon>
        <taxon>Hymenoscyphus</taxon>
    </lineage>
</organism>
<protein>
    <recommendedName>
        <fullName evidence="5">MYND-type domain-containing protein</fullName>
    </recommendedName>
</protein>
<keyword evidence="1" id="KW-0479">Metal-binding</keyword>
<accession>A0A9N9PTY8</accession>
<dbReference type="Proteomes" id="UP000696280">
    <property type="component" value="Unassembled WGS sequence"/>
</dbReference>
<keyword evidence="3" id="KW-0862">Zinc</keyword>
<keyword evidence="2 4" id="KW-0863">Zinc-finger</keyword>
<dbReference type="AlphaFoldDB" id="A0A9N9PTY8"/>
<dbReference type="SUPFAM" id="SSF144232">
    <property type="entry name" value="HIT/MYND zinc finger-like"/>
    <property type="match status" value="1"/>
</dbReference>
<sequence length="302" mass="33552">MGPKKQPKSTNPTVVPGLPLDFIAALTALQTRDTNRPYGILAAHGVTVGDENLQSSLRQIPKCVVCNKDAPAETNGKSSEEASKGMKCPLCKCTVYCSTRCLDEDKGNHDTLCQAFTEFTTQNPRPANHGLNTYKLGALLPENSAGVEFVWVTCELRMKKKDGKNIATHHVDPRQHIGLPPSPSHEYVILDMETTFRDSKRGIDYDHTTSVWWRDEFMMDGSKKNQYLANLPRGEKNNTSWKGPILVTSGYATEISPDQFSLDVTPVDILRAEEHLFGKEASLEMSIRVHETINKKPLKTGP</sequence>
<dbReference type="GO" id="GO:0008270">
    <property type="term" value="F:zinc ion binding"/>
    <property type="evidence" value="ECO:0007669"/>
    <property type="project" value="UniProtKB-KW"/>
</dbReference>
<dbReference type="OrthoDB" id="10390343at2759"/>
<reference evidence="6" key="1">
    <citation type="submission" date="2021-07" db="EMBL/GenBank/DDBJ databases">
        <authorList>
            <person name="Durling M."/>
        </authorList>
    </citation>
    <scope>NUCLEOTIDE SEQUENCE</scope>
</reference>
<evidence type="ECO:0000256" key="4">
    <source>
        <dbReference type="PROSITE-ProRule" id="PRU00134"/>
    </source>
</evidence>
<evidence type="ECO:0000256" key="3">
    <source>
        <dbReference type="ARBA" id="ARBA00022833"/>
    </source>
</evidence>
<dbReference type="EMBL" id="CAJVRL010000055">
    <property type="protein sequence ID" value="CAG8953992.1"/>
    <property type="molecule type" value="Genomic_DNA"/>
</dbReference>
<evidence type="ECO:0000313" key="6">
    <source>
        <dbReference type="EMBL" id="CAG8953992.1"/>
    </source>
</evidence>
<name>A0A9N9PTY8_9HELO</name>
<comment type="caution">
    <text evidence="6">The sequence shown here is derived from an EMBL/GenBank/DDBJ whole genome shotgun (WGS) entry which is preliminary data.</text>
</comment>
<keyword evidence="7" id="KW-1185">Reference proteome</keyword>
<evidence type="ECO:0000259" key="5">
    <source>
        <dbReference type="PROSITE" id="PS50865"/>
    </source>
</evidence>
<evidence type="ECO:0000256" key="2">
    <source>
        <dbReference type="ARBA" id="ARBA00022771"/>
    </source>
</evidence>
<dbReference type="InterPro" id="IPR002893">
    <property type="entry name" value="Znf_MYND"/>
</dbReference>
<evidence type="ECO:0000256" key="1">
    <source>
        <dbReference type="ARBA" id="ARBA00022723"/>
    </source>
</evidence>